<dbReference type="InterPro" id="IPR002686">
    <property type="entry name" value="Transposase_17"/>
</dbReference>
<accession>A0A938BKP9</accession>
<dbReference type="AlphaFoldDB" id="A0A938BKP9"/>
<protein>
    <submittedName>
        <fullName evidence="2">Transposase</fullName>
    </submittedName>
</protein>
<dbReference type="GO" id="GO:0004803">
    <property type="term" value="F:transposase activity"/>
    <property type="evidence" value="ECO:0007669"/>
    <property type="project" value="InterPro"/>
</dbReference>
<feature type="non-terminal residue" evidence="2">
    <location>
        <position position="1"/>
    </location>
</feature>
<name>A0A938BKP9_9BACT</name>
<proteinExistence type="predicted"/>
<organism evidence="2 3">
    <name type="scientific">Candidatus Tanganyikabacteria bacterium</name>
    <dbReference type="NCBI Taxonomy" id="2961651"/>
    <lineage>
        <taxon>Bacteria</taxon>
        <taxon>Bacillati</taxon>
        <taxon>Candidatus Sericytochromatia</taxon>
        <taxon>Candidatus Tanganyikabacteria</taxon>
    </lineage>
</organism>
<dbReference type="PANTHER" id="PTHR36966:SF1">
    <property type="entry name" value="REP-ASSOCIATED TYROSINE TRANSPOSASE"/>
    <property type="match status" value="1"/>
</dbReference>
<dbReference type="GO" id="GO:0043565">
    <property type="term" value="F:sequence-specific DNA binding"/>
    <property type="evidence" value="ECO:0007669"/>
    <property type="project" value="TreeGrafter"/>
</dbReference>
<evidence type="ECO:0000313" key="3">
    <source>
        <dbReference type="Proteomes" id="UP000703893"/>
    </source>
</evidence>
<dbReference type="Pfam" id="PF01797">
    <property type="entry name" value="Y1_Tnp"/>
    <property type="match status" value="1"/>
</dbReference>
<dbReference type="SUPFAM" id="SSF143422">
    <property type="entry name" value="Transposase IS200-like"/>
    <property type="match status" value="1"/>
</dbReference>
<comment type="caution">
    <text evidence="2">The sequence shown here is derived from an EMBL/GenBank/DDBJ whole genome shotgun (WGS) entry which is preliminary data.</text>
</comment>
<dbReference type="InterPro" id="IPR036515">
    <property type="entry name" value="Transposase_17_sf"/>
</dbReference>
<dbReference type="Proteomes" id="UP000703893">
    <property type="component" value="Unassembled WGS sequence"/>
</dbReference>
<dbReference type="PANTHER" id="PTHR36966">
    <property type="entry name" value="REP-ASSOCIATED TYROSINE TRANSPOSASE"/>
    <property type="match status" value="1"/>
</dbReference>
<evidence type="ECO:0000259" key="1">
    <source>
        <dbReference type="SMART" id="SM01321"/>
    </source>
</evidence>
<feature type="domain" description="Transposase IS200-like" evidence="1">
    <location>
        <begin position="2"/>
        <end position="78"/>
    </location>
</feature>
<dbReference type="InterPro" id="IPR052715">
    <property type="entry name" value="RAYT_transposase"/>
</dbReference>
<sequence length="102" mass="11608">RKYHLHAWVVMPNHVHLLISPKSDSTLAAIAHSLKSCTAKEANGLPGRTGSFWQRENFDRAIRDVEHYRTEIEYIEANPIKAGLCVRIGDWPFSSARLRKIG</sequence>
<dbReference type="EMBL" id="VGJX01000217">
    <property type="protein sequence ID" value="MBM3274446.1"/>
    <property type="molecule type" value="Genomic_DNA"/>
</dbReference>
<dbReference type="NCBIfam" id="NF047646">
    <property type="entry name" value="REP_Tyr_transpos"/>
    <property type="match status" value="1"/>
</dbReference>
<dbReference type="GO" id="GO:0006313">
    <property type="term" value="P:DNA transposition"/>
    <property type="evidence" value="ECO:0007669"/>
    <property type="project" value="InterPro"/>
</dbReference>
<evidence type="ECO:0000313" key="2">
    <source>
        <dbReference type="EMBL" id="MBM3274446.1"/>
    </source>
</evidence>
<dbReference type="Gene3D" id="3.30.70.1290">
    <property type="entry name" value="Transposase IS200-like"/>
    <property type="match status" value="1"/>
</dbReference>
<reference evidence="2 3" key="1">
    <citation type="submission" date="2019-03" db="EMBL/GenBank/DDBJ databases">
        <title>Lake Tanganyika Metagenome-Assembled Genomes (MAGs).</title>
        <authorList>
            <person name="Tran P."/>
        </authorList>
    </citation>
    <scope>NUCLEOTIDE SEQUENCE [LARGE SCALE GENOMIC DNA]</scope>
    <source>
        <strain evidence="2">K_DeepCast_65m_m2_236</strain>
    </source>
</reference>
<gene>
    <name evidence="2" type="ORF">FJZ00_04800</name>
</gene>
<dbReference type="SMART" id="SM01321">
    <property type="entry name" value="Y1_Tnp"/>
    <property type="match status" value="1"/>
</dbReference>